<gene>
    <name evidence="1" type="ORF">GCU60_09725</name>
</gene>
<evidence type="ECO:0000313" key="1">
    <source>
        <dbReference type="EMBL" id="NEK86037.1"/>
    </source>
</evidence>
<sequence>MLVDVAVEELPVRLGPDTDRGAVPITFRPATCDPHVLAETKQPYVFPLDVALGKDAPVVVDLPVDDDLRGALGDLVRRVCAGG</sequence>
<dbReference type="EMBL" id="JAAGWG010000012">
    <property type="protein sequence ID" value="NEK86037.1"/>
    <property type="molecule type" value="Genomic_DNA"/>
</dbReference>
<dbReference type="AlphaFoldDB" id="A0A6L9W1Q5"/>
<evidence type="ECO:0000313" key="2">
    <source>
        <dbReference type="Proteomes" id="UP000479241"/>
    </source>
</evidence>
<proteinExistence type="predicted"/>
<organism evidence="1 2">
    <name type="scientific">Blastococcus saxobsidens</name>
    <dbReference type="NCBI Taxonomy" id="138336"/>
    <lineage>
        <taxon>Bacteria</taxon>
        <taxon>Bacillati</taxon>
        <taxon>Actinomycetota</taxon>
        <taxon>Actinomycetes</taxon>
        <taxon>Geodermatophilales</taxon>
        <taxon>Geodermatophilaceae</taxon>
        <taxon>Blastococcus</taxon>
    </lineage>
</organism>
<dbReference type="Proteomes" id="UP000479241">
    <property type="component" value="Unassembled WGS sequence"/>
</dbReference>
<dbReference type="RefSeq" id="WP_163204635.1">
    <property type="nucleotide sequence ID" value="NZ_JAAGWG010000012.1"/>
</dbReference>
<accession>A0A6L9W1Q5</accession>
<protein>
    <submittedName>
        <fullName evidence="1">Uncharacterized protein</fullName>
    </submittedName>
</protein>
<comment type="caution">
    <text evidence="1">The sequence shown here is derived from an EMBL/GenBank/DDBJ whole genome shotgun (WGS) entry which is preliminary data.</text>
</comment>
<reference evidence="1 2" key="1">
    <citation type="submission" date="2019-12" db="EMBL/GenBank/DDBJ databases">
        <title>the WGS of Blastococcus saxobsidens 67B17.</title>
        <authorList>
            <person name="Jiang Z."/>
        </authorList>
    </citation>
    <scope>NUCLEOTIDE SEQUENCE [LARGE SCALE GENOMIC DNA]</scope>
    <source>
        <strain evidence="1 2">67B17</strain>
    </source>
</reference>
<name>A0A6L9W1Q5_9ACTN</name>